<dbReference type="PROSITE" id="PS51257">
    <property type="entry name" value="PROKAR_LIPOPROTEIN"/>
    <property type="match status" value="1"/>
</dbReference>
<dbReference type="SMART" id="SM00257">
    <property type="entry name" value="LysM"/>
    <property type="match status" value="1"/>
</dbReference>
<name>A0A3D8GWS7_9BACI</name>
<dbReference type="RefSeq" id="WP_115450574.1">
    <property type="nucleotide sequence ID" value="NZ_QNQT01000001.1"/>
</dbReference>
<accession>A0A3D8GWS7</accession>
<reference evidence="2 3" key="1">
    <citation type="submission" date="2018-07" db="EMBL/GenBank/DDBJ databases">
        <title>Bacillus sp. YLB-04 draft genome sequence.</title>
        <authorList>
            <person name="Yu L."/>
            <person name="Tang X."/>
        </authorList>
    </citation>
    <scope>NUCLEOTIDE SEQUENCE [LARGE SCALE GENOMIC DNA]</scope>
    <source>
        <strain evidence="2 3">YLB-04</strain>
    </source>
</reference>
<dbReference type="Pfam" id="PF01476">
    <property type="entry name" value="LysM"/>
    <property type="match status" value="1"/>
</dbReference>
<dbReference type="OrthoDB" id="2679564at2"/>
<dbReference type="Proteomes" id="UP000257144">
    <property type="component" value="Unassembled WGS sequence"/>
</dbReference>
<proteinExistence type="predicted"/>
<keyword evidence="3" id="KW-1185">Reference proteome</keyword>
<dbReference type="GO" id="GO:0051301">
    <property type="term" value="P:cell division"/>
    <property type="evidence" value="ECO:0007669"/>
    <property type="project" value="UniProtKB-KW"/>
</dbReference>
<evidence type="ECO:0000313" key="2">
    <source>
        <dbReference type="EMBL" id="RDU38659.1"/>
    </source>
</evidence>
<comment type="caution">
    <text evidence="2">The sequence shown here is derived from an EMBL/GenBank/DDBJ whole genome shotgun (WGS) entry which is preliminary data.</text>
</comment>
<evidence type="ECO:0000313" key="3">
    <source>
        <dbReference type="Proteomes" id="UP000257144"/>
    </source>
</evidence>
<keyword evidence="2" id="KW-0132">Cell division</keyword>
<dbReference type="AlphaFoldDB" id="A0A3D8GWS7"/>
<dbReference type="InterPro" id="IPR036779">
    <property type="entry name" value="LysM_dom_sf"/>
</dbReference>
<evidence type="ECO:0000259" key="1">
    <source>
        <dbReference type="PROSITE" id="PS51782"/>
    </source>
</evidence>
<sequence>MKKFLKNNSYAVLFILFSCLCAGLVSYLSEPANENTYMTITVKEGDSLWAVAGELAERHSMDRSDIINWVKKNNGLASDTIYPGDKIIVPVKKLTISGGQQLASAGGDE</sequence>
<keyword evidence="2" id="KW-0131">Cell cycle</keyword>
<dbReference type="SUPFAM" id="SSF54106">
    <property type="entry name" value="LysM domain"/>
    <property type="match status" value="1"/>
</dbReference>
<dbReference type="CDD" id="cd00118">
    <property type="entry name" value="LysM"/>
    <property type="match status" value="1"/>
</dbReference>
<dbReference type="Gene3D" id="3.10.350.10">
    <property type="entry name" value="LysM domain"/>
    <property type="match status" value="1"/>
</dbReference>
<feature type="domain" description="LysM" evidence="1">
    <location>
        <begin position="38"/>
        <end position="89"/>
    </location>
</feature>
<dbReference type="PROSITE" id="PS51782">
    <property type="entry name" value="LYSM"/>
    <property type="match status" value="1"/>
</dbReference>
<dbReference type="InterPro" id="IPR018392">
    <property type="entry name" value="LysM"/>
</dbReference>
<protein>
    <submittedName>
        <fullName evidence="2">Cell division suppressor protein YneA</fullName>
    </submittedName>
</protein>
<dbReference type="EMBL" id="QNQT01000001">
    <property type="protein sequence ID" value="RDU38659.1"/>
    <property type="molecule type" value="Genomic_DNA"/>
</dbReference>
<organism evidence="2 3">
    <name type="scientific">Neobacillus piezotolerans</name>
    <dbReference type="NCBI Taxonomy" id="2259171"/>
    <lineage>
        <taxon>Bacteria</taxon>
        <taxon>Bacillati</taxon>
        <taxon>Bacillota</taxon>
        <taxon>Bacilli</taxon>
        <taxon>Bacillales</taxon>
        <taxon>Bacillaceae</taxon>
        <taxon>Neobacillus</taxon>
    </lineage>
</organism>
<gene>
    <name evidence="2" type="ORF">DRW41_03600</name>
</gene>